<sequence>MSNPNEDYLHLTLRERAPRPGDTVTSLCGYQWTQQPEMSFAKALDAAQRAGMCPGCTLIARHWNTQQDVSEV</sequence>
<name>A0A7H2BD05_9MICC</name>
<keyword evidence="2" id="KW-1185">Reference proteome</keyword>
<organism evidence="1 2">
    <name type="scientific">Rothia terrae</name>
    <dbReference type="NCBI Taxonomy" id="396015"/>
    <lineage>
        <taxon>Bacteria</taxon>
        <taxon>Bacillati</taxon>
        <taxon>Actinomycetota</taxon>
        <taxon>Actinomycetes</taxon>
        <taxon>Micrococcales</taxon>
        <taxon>Micrococcaceae</taxon>
        <taxon>Rothia</taxon>
    </lineage>
</organism>
<accession>A0A7H2BD05</accession>
<gene>
    <name evidence="1" type="ORF">IDM49_10105</name>
</gene>
<protein>
    <recommendedName>
        <fullName evidence="3">DUF3039 domain-containing protein</fullName>
    </recommendedName>
</protein>
<dbReference type="AlphaFoldDB" id="A0A7H2BD05"/>
<reference evidence="1 2" key="1">
    <citation type="submission" date="2020-09" db="EMBL/GenBank/DDBJ databases">
        <title>Investigation of environmental microbes.</title>
        <authorList>
            <person name="Ou Y."/>
            <person name="Kang Q."/>
        </authorList>
    </citation>
    <scope>NUCLEOTIDE SEQUENCE [LARGE SCALE GENOMIC DNA]</scope>
    <source>
        <strain evidence="1 2">KJZ-14</strain>
    </source>
</reference>
<dbReference type="KEGG" id="rter:IDM49_10105"/>
<dbReference type="GeneID" id="96624591"/>
<proteinExistence type="predicted"/>
<evidence type="ECO:0008006" key="3">
    <source>
        <dbReference type="Google" id="ProtNLM"/>
    </source>
</evidence>
<evidence type="ECO:0000313" key="2">
    <source>
        <dbReference type="Proteomes" id="UP000516404"/>
    </source>
</evidence>
<dbReference type="Proteomes" id="UP000516404">
    <property type="component" value="Chromosome"/>
</dbReference>
<evidence type="ECO:0000313" key="1">
    <source>
        <dbReference type="EMBL" id="QNV37551.1"/>
    </source>
</evidence>
<dbReference type="RefSeq" id="WP_190724412.1">
    <property type="nucleotide sequence ID" value="NZ_CP061539.1"/>
</dbReference>
<dbReference type="EMBL" id="CP061539">
    <property type="protein sequence ID" value="QNV37551.1"/>
    <property type="molecule type" value="Genomic_DNA"/>
</dbReference>